<dbReference type="GO" id="GO:0005886">
    <property type="term" value="C:plasma membrane"/>
    <property type="evidence" value="ECO:0007669"/>
    <property type="project" value="TreeGrafter"/>
</dbReference>
<evidence type="ECO:0000256" key="3">
    <source>
        <dbReference type="ARBA" id="ARBA00022989"/>
    </source>
</evidence>
<dbReference type="PANTHER" id="PTHR23112:SF47">
    <property type="entry name" value="G-PROTEIN COUPLED RECEPTOR 157"/>
    <property type="match status" value="1"/>
</dbReference>
<dbReference type="PROSITE" id="PS50262">
    <property type="entry name" value="G_PROTEIN_RECEP_F1_2"/>
    <property type="match status" value="1"/>
</dbReference>
<evidence type="ECO:0000256" key="5">
    <source>
        <dbReference type="SAM" id="Phobius"/>
    </source>
</evidence>
<keyword evidence="4 5" id="KW-0472">Membrane</keyword>
<evidence type="ECO:0000313" key="8">
    <source>
        <dbReference type="EnsemblMetazoa" id="CLYHEMP003199.1"/>
    </source>
</evidence>
<keyword evidence="9" id="KW-1185">Reference proteome</keyword>
<feature type="domain" description="G-protein coupled receptors family 2 profile 2" evidence="6">
    <location>
        <begin position="15"/>
        <end position="292"/>
    </location>
</feature>
<dbReference type="InterPro" id="IPR000276">
    <property type="entry name" value="GPCR_Rhodpsn"/>
</dbReference>
<evidence type="ECO:0000256" key="1">
    <source>
        <dbReference type="ARBA" id="ARBA00004141"/>
    </source>
</evidence>
<comment type="subcellular location">
    <subcellularLocation>
        <location evidence="1">Membrane</location>
        <topology evidence="1">Multi-pass membrane protein</topology>
    </subcellularLocation>
</comment>
<name>A0A7M5TWZ2_9CNID</name>
<evidence type="ECO:0000313" key="9">
    <source>
        <dbReference type="Proteomes" id="UP000594262"/>
    </source>
</evidence>
<dbReference type="OrthoDB" id="100006at2759"/>
<dbReference type="Proteomes" id="UP000594262">
    <property type="component" value="Unplaced"/>
</dbReference>
<feature type="transmembrane region" description="Helical" evidence="5">
    <location>
        <begin position="232"/>
        <end position="256"/>
    </location>
</feature>
<dbReference type="GO" id="GO:0007189">
    <property type="term" value="P:adenylate cyclase-activating G protein-coupled receptor signaling pathway"/>
    <property type="evidence" value="ECO:0007669"/>
    <property type="project" value="TreeGrafter"/>
</dbReference>
<dbReference type="PANTHER" id="PTHR23112">
    <property type="entry name" value="G PROTEIN-COUPLED RECEPTOR 157-RELATED"/>
    <property type="match status" value="1"/>
</dbReference>
<dbReference type="RefSeq" id="XP_066927061.1">
    <property type="nucleotide sequence ID" value="XM_067070960.1"/>
</dbReference>
<dbReference type="InterPro" id="IPR022343">
    <property type="entry name" value="GCR1-cAMP_receptor"/>
</dbReference>
<feature type="domain" description="G-protein coupled receptors family 1 profile" evidence="7">
    <location>
        <begin position="29"/>
        <end position="241"/>
    </location>
</feature>
<keyword evidence="2 5" id="KW-0812">Transmembrane</keyword>
<dbReference type="PROSITE" id="PS50261">
    <property type="entry name" value="G_PROTEIN_RECEP_F2_4"/>
    <property type="match status" value="1"/>
</dbReference>
<organism evidence="8 9">
    <name type="scientific">Clytia hemisphaerica</name>
    <dbReference type="NCBI Taxonomy" id="252671"/>
    <lineage>
        <taxon>Eukaryota</taxon>
        <taxon>Metazoa</taxon>
        <taxon>Cnidaria</taxon>
        <taxon>Hydrozoa</taxon>
        <taxon>Hydroidolina</taxon>
        <taxon>Leptothecata</taxon>
        <taxon>Obeliida</taxon>
        <taxon>Clytiidae</taxon>
        <taxon>Clytia</taxon>
    </lineage>
</organism>
<reference evidence="8" key="1">
    <citation type="submission" date="2021-01" db="UniProtKB">
        <authorList>
            <consortium name="EnsemblMetazoa"/>
        </authorList>
    </citation>
    <scope>IDENTIFICATION</scope>
</reference>
<dbReference type="AlphaFoldDB" id="A0A7M5TWZ2"/>
<feature type="transmembrane region" description="Helical" evidence="5">
    <location>
        <begin position="268"/>
        <end position="293"/>
    </location>
</feature>
<dbReference type="SUPFAM" id="SSF81321">
    <property type="entry name" value="Family A G protein-coupled receptor-like"/>
    <property type="match status" value="1"/>
</dbReference>
<sequence>MAANDMLSELFKFHAQIIIVLTCSLSILGSILIITTYALYKDIRSPSRHIIVCISIADMFQAMANLYSAYFVNQKDEHFMENCIIQSFVGSTAINCSFMWTMMLAIFLFISLDREKPSLAIRLIHPWFHLISWLIPLFINLLALFLRKLGDNYDSASAGWCWIRMDDAHATLWMFLDGKGLELLTYIVIIVLYTKLKWHLQRKIRKFERSESFNENLTRFSLKAAKQVDKKIILVPIVYILLRIWGTVRFFMFIAGTDDKKYRVVADVFIVLQLFGDNLVGFANCVLFCFLTVKIRRHLKSSLSRMYIKCRTCYRPDEFSYMDISSDGELSEDMSLSST</sequence>
<protein>
    <submittedName>
        <fullName evidence="8">Uncharacterized protein</fullName>
    </submittedName>
</protein>
<proteinExistence type="predicted"/>
<dbReference type="InterPro" id="IPR017981">
    <property type="entry name" value="GPCR_2-like_7TM"/>
</dbReference>
<dbReference type="GO" id="GO:0007166">
    <property type="term" value="P:cell surface receptor signaling pathway"/>
    <property type="evidence" value="ECO:0007669"/>
    <property type="project" value="InterPro"/>
</dbReference>
<evidence type="ECO:0000256" key="2">
    <source>
        <dbReference type="ARBA" id="ARBA00022692"/>
    </source>
</evidence>
<evidence type="ECO:0000256" key="4">
    <source>
        <dbReference type="ARBA" id="ARBA00023136"/>
    </source>
</evidence>
<dbReference type="EnsemblMetazoa" id="CLYHEMT003199.1">
    <property type="protein sequence ID" value="CLYHEMP003199.1"/>
    <property type="gene ID" value="CLYHEMG003199"/>
</dbReference>
<dbReference type="InterPro" id="IPR017452">
    <property type="entry name" value="GPCR_Rhodpsn_7TM"/>
</dbReference>
<dbReference type="GeneID" id="136814417"/>
<accession>A0A7M5TWZ2</accession>
<dbReference type="GO" id="GO:0004930">
    <property type="term" value="F:G protein-coupled receptor activity"/>
    <property type="evidence" value="ECO:0007669"/>
    <property type="project" value="InterPro"/>
</dbReference>
<dbReference type="Gene3D" id="1.20.1070.10">
    <property type="entry name" value="Rhodopsin 7-helix transmembrane proteins"/>
    <property type="match status" value="1"/>
</dbReference>
<feature type="transmembrane region" description="Helical" evidence="5">
    <location>
        <begin position="92"/>
        <end position="112"/>
    </location>
</feature>
<keyword evidence="3 5" id="KW-1133">Transmembrane helix</keyword>
<feature type="transmembrane region" description="Helical" evidence="5">
    <location>
        <begin position="51"/>
        <end position="72"/>
    </location>
</feature>
<evidence type="ECO:0000259" key="6">
    <source>
        <dbReference type="PROSITE" id="PS50261"/>
    </source>
</evidence>
<dbReference type="PRINTS" id="PR02001">
    <property type="entry name" value="GCR1CAMPR"/>
</dbReference>
<evidence type="ECO:0000259" key="7">
    <source>
        <dbReference type="PROSITE" id="PS50262"/>
    </source>
</evidence>
<dbReference type="Pfam" id="PF00001">
    <property type="entry name" value="7tm_1"/>
    <property type="match status" value="1"/>
</dbReference>
<feature type="transmembrane region" description="Helical" evidence="5">
    <location>
        <begin position="15"/>
        <end position="39"/>
    </location>
</feature>
<feature type="transmembrane region" description="Helical" evidence="5">
    <location>
        <begin position="124"/>
        <end position="146"/>
    </location>
</feature>